<dbReference type="PANTHER" id="PTHR37162:SF1">
    <property type="entry name" value="BED-TYPE DOMAIN-CONTAINING PROTEIN"/>
    <property type="match status" value="1"/>
</dbReference>
<proteinExistence type="predicted"/>
<keyword evidence="2" id="KW-1185">Reference proteome</keyword>
<accession>A0AAE1TTB0</accession>
<evidence type="ECO:0000313" key="2">
    <source>
        <dbReference type="Proteomes" id="UP001292094"/>
    </source>
</evidence>
<dbReference type="PANTHER" id="PTHR37162">
    <property type="entry name" value="HAT FAMILY DIMERISATION DOMAINCONTAINING PROTEIN-RELATED"/>
    <property type="match status" value="1"/>
</dbReference>
<comment type="caution">
    <text evidence="1">The sequence shown here is derived from an EMBL/GenBank/DDBJ whole genome shotgun (WGS) entry which is preliminary data.</text>
</comment>
<protein>
    <recommendedName>
        <fullName evidence="3">DUF4371 domain-containing protein</fullName>
    </recommendedName>
</protein>
<evidence type="ECO:0000313" key="1">
    <source>
        <dbReference type="EMBL" id="KAK4294470.1"/>
    </source>
</evidence>
<dbReference type="Proteomes" id="UP001292094">
    <property type="component" value="Unassembled WGS sequence"/>
</dbReference>
<organism evidence="1 2">
    <name type="scientific">Petrolisthes manimaculis</name>
    <dbReference type="NCBI Taxonomy" id="1843537"/>
    <lineage>
        <taxon>Eukaryota</taxon>
        <taxon>Metazoa</taxon>
        <taxon>Ecdysozoa</taxon>
        <taxon>Arthropoda</taxon>
        <taxon>Crustacea</taxon>
        <taxon>Multicrustacea</taxon>
        <taxon>Malacostraca</taxon>
        <taxon>Eumalacostraca</taxon>
        <taxon>Eucarida</taxon>
        <taxon>Decapoda</taxon>
        <taxon>Pleocyemata</taxon>
        <taxon>Anomura</taxon>
        <taxon>Galatheoidea</taxon>
        <taxon>Porcellanidae</taxon>
        <taxon>Petrolisthes</taxon>
    </lineage>
</organism>
<dbReference type="AlphaFoldDB" id="A0AAE1TTB0"/>
<evidence type="ECO:0008006" key="3">
    <source>
        <dbReference type="Google" id="ProtNLM"/>
    </source>
</evidence>
<sequence>MAIAEHASFLTVDHFSEGCKKVFSDSSAAKNMKLHRTKCKNIVVNVLAPHFTESLRQDIGGSRYSLLIDESTDISVVKILGITVRYFSKGLQKIVSTYLGLVEIADGTAVSIVLAIKNLLQNVELEPQNLVGVGVDNATVNTGINNGVIEMLRK</sequence>
<name>A0AAE1TTB0_9EUCA</name>
<reference evidence="1" key="1">
    <citation type="submission" date="2023-11" db="EMBL/GenBank/DDBJ databases">
        <title>Genome assemblies of two species of porcelain crab, Petrolisthes cinctipes and Petrolisthes manimaculis (Anomura: Porcellanidae).</title>
        <authorList>
            <person name="Angst P."/>
        </authorList>
    </citation>
    <scope>NUCLEOTIDE SEQUENCE</scope>
    <source>
        <strain evidence="1">PB745_02</strain>
        <tissue evidence="1">Gill</tissue>
    </source>
</reference>
<dbReference type="EMBL" id="JAWZYT010004279">
    <property type="protein sequence ID" value="KAK4294470.1"/>
    <property type="molecule type" value="Genomic_DNA"/>
</dbReference>
<gene>
    <name evidence="1" type="ORF">Pmani_032903</name>
</gene>